<proteinExistence type="predicted"/>
<sequence>MKRIAILMIGAAIVSGCASKDVVTHINTIEAQNKETQMKRTSRDSTLSWENIGRGGAALRQPAYVHVLGEGNLKVLSKDSDIPEVNAKNPFEPSDLMAVIDGIDKKSSNATNQTKHSIKQYSLYELSRWERFCDQGKGMDEDDWMFVTNNGGESGLPEIYSGSCKSPGHNYDDYLDAWVGFCTGSTIEPYQRAIVRESVRPKTKVNPCKKLNLQTK</sequence>
<feature type="signal peptide" evidence="1">
    <location>
        <begin position="1"/>
        <end position="20"/>
    </location>
</feature>
<reference evidence="3" key="1">
    <citation type="submission" date="2023-07" db="EMBL/GenBank/DDBJ databases">
        <title>Marinomonas vulgaris A79, complete genome.</title>
        <authorList>
            <person name="Ying J.-J."/>
        </authorList>
    </citation>
    <scope>NUCLEOTIDE SEQUENCE [LARGE SCALE GENOMIC DNA]</scope>
    <source>
        <strain evidence="3">A79</strain>
    </source>
</reference>
<dbReference type="Proteomes" id="UP000679722">
    <property type="component" value="Unassembled WGS sequence"/>
</dbReference>
<feature type="chain" id="PRO_5045481897" description="Lipoprotein" evidence="1">
    <location>
        <begin position="21"/>
        <end position="216"/>
    </location>
</feature>
<evidence type="ECO:0000313" key="2">
    <source>
        <dbReference type="EMBL" id="MBR7889837.1"/>
    </source>
</evidence>
<dbReference type="PROSITE" id="PS51257">
    <property type="entry name" value="PROKAR_LIPOPROTEIN"/>
    <property type="match status" value="1"/>
</dbReference>
<dbReference type="EMBL" id="JAGSSV010000021">
    <property type="protein sequence ID" value="MBR7889837.1"/>
    <property type="molecule type" value="Genomic_DNA"/>
</dbReference>
<accession>A0ABS5HEL1</accession>
<gene>
    <name evidence="2" type="ORF">J9B83_12940</name>
</gene>
<keyword evidence="1" id="KW-0732">Signal</keyword>
<dbReference type="RefSeq" id="WP_211537280.1">
    <property type="nucleotide sequence ID" value="NZ_JAGSSV010000021.1"/>
</dbReference>
<comment type="caution">
    <text evidence="2">The sequence shown here is derived from an EMBL/GenBank/DDBJ whole genome shotgun (WGS) entry which is preliminary data.</text>
</comment>
<keyword evidence="3" id="KW-1185">Reference proteome</keyword>
<organism evidence="2 3">
    <name type="scientific">Marinomonas vulgaris</name>
    <dbReference type="NCBI Taxonomy" id="2823372"/>
    <lineage>
        <taxon>Bacteria</taxon>
        <taxon>Pseudomonadati</taxon>
        <taxon>Pseudomonadota</taxon>
        <taxon>Gammaproteobacteria</taxon>
        <taxon>Oceanospirillales</taxon>
        <taxon>Oceanospirillaceae</taxon>
        <taxon>Marinomonas</taxon>
    </lineage>
</organism>
<evidence type="ECO:0000256" key="1">
    <source>
        <dbReference type="SAM" id="SignalP"/>
    </source>
</evidence>
<protein>
    <recommendedName>
        <fullName evidence="4">Lipoprotein</fullName>
    </recommendedName>
</protein>
<evidence type="ECO:0008006" key="4">
    <source>
        <dbReference type="Google" id="ProtNLM"/>
    </source>
</evidence>
<name>A0ABS5HEL1_9GAMM</name>
<evidence type="ECO:0000313" key="3">
    <source>
        <dbReference type="Proteomes" id="UP000679722"/>
    </source>
</evidence>